<accession>A0A0K0F5N7</accession>
<keyword evidence="2" id="KW-1185">Reference proteome</keyword>
<dbReference type="Gene3D" id="3.40.50.1820">
    <property type="entry name" value="alpha/beta hydrolase"/>
    <property type="match status" value="1"/>
</dbReference>
<dbReference type="GO" id="GO:0005789">
    <property type="term" value="C:endoplasmic reticulum membrane"/>
    <property type="evidence" value="ECO:0007669"/>
    <property type="project" value="TreeGrafter"/>
</dbReference>
<sequence>MTGNEFLSNIRSISFDHSQSNVKRTIFFAGFSVLLAYPLIPLLIYFFPKTAQRMMLFSYTSKSDNLSDLQKNGIKSKGRNFYLKNRKGLRIGLYHIFPMSSTFNFDKTKDTGGNFEDALKSLNDPIILYCHGIFGDRGKENRINIYNSMTSWNYHVITLDYCGIGDSDGVTNEESCVESIILVVEYLYSLVRNNFFVWGHSSGTSILLRAIAVLYEKKITPLGCFLEGPFNDNCNILKLDWRYKLYSWIPFIDNILFQSVLTNSLNLEMFSYLQKVNCPIQIFHSNSNSMVTKEYYEDLYHYIKNANRDIDIIIFHEYLEDNNIFNAKNLEELVAKFESKCLSKRVNQDN</sequence>
<reference evidence="2" key="1">
    <citation type="submission" date="2014-07" db="EMBL/GenBank/DDBJ databases">
        <authorList>
            <person name="Martin A.A"/>
            <person name="De Silva N."/>
        </authorList>
    </citation>
    <scope>NUCLEOTIDE SEQUENCE</scope>
</reference>
<dbReference type="AlphaFoldDB" id="A0A0K0F5N7"/>
<dbReference type="PANTHER" id="PTHR12277">
    <property type="entry name" value="ALPHA/BETA HYDROLASE DOMAIN-CONTAINING PROTEIN"/>
    <property type="match status" value="1"/>
</dbReference>
<keyword evidence="1" id="KW-0812">Transmembrane</keyword>
<dbReference type="SUPFAM" id="SSF53474">
    <property type="entry name" value="alpha/beta-Hydrolases"/>
    <property type="match status" value="1"/>
</dbReference>
<feature type="transmembrane region" description="Helical" evidence="1">
    <location>
        <begin position="26"/>
        <end position="47"/>
    </location>
</feature>
<evidence type="ECO:0000313" key="2">
    <source>
        <dbReference type="Proteomes" id="UP000035680"/>
    </source>
</evidence>
<keyword evidence="1" id="KW-0472">Membrane</keyword>
<evidence type="ECO:0000313" key="3">
    <source>
        <dbReference type="WBParaSite" id="SVE_0412900.1"/>
    </source>
</evidence>
<organism evidence="2 3">
    <name type="scientific">Strongyloides venezuelensis</name>
    <name type="common">Threadworm</name>
    <dbReference type="NCBI Taxonomy" id="75913"/>
    <lineage>
        <taxon>Eukaryota</taxon>
        <taxon>Metazoa</taxon>
        <taxon>Ecdysozoa</taxon>
        <taxon>Nematoda</taxon>
        <taxon>Chromadorea</taxon>
        <taxon>Rhabditida</taxon>
        <taxon>Tylenchina</taxon>
        <taxon>Panagrolaimomorpha</taxon>
        <taxon>Strongyloidoidea</taxon>
        <taxon>Strongyloididae</taxon>
        <taxon>Strongyloides</taxon>
    </lineage>
</organism>
<dbReference type="STRING" id="75913.A0A0K0F5N7"/>
<evidence type="ECO:0000256" key="1">
    <source>
        <dbReference type="SAM" id="Phobius"/>
    </source>
</evidence>
<dbReference type="WBParaSite" id="SVE_0412900.1">
    <property type="protein sequence ID" value="SVE_0412900.1"/>
    <property type="gene ID" value="SVE_0412900"/>
</dbReference>
<protein>
    <submittedName>
        <fullName evidence="3">Lysophosphatidylserine lipase ABHD12</fullName>
    </submittedName>
</protein>
<dbReference type="GO" id="GO:0047372">
    <property type="term" value="F:monoacylglycerol lipase activity"/>
    <property type="evidence" value="ECO:0007669"/>
    <property type="project" value="TreeGrafter"/>
</dbReference>
<dbReference type="GO" id="GO:0006660">
    <property type="term" value="P:phosphatidylserine catabolic process"/>
    <property type="evidence" value="ECO:0007669"/>
    <property type="project" value="TreeGrafter"/>
</dbReference>
<keyword evidence="1" id="KW-1133">Transmembrane helix</keyword>
<name>A0A0K0F5N7_STRVS</name>
<proteinExistence type="predicted"/>
<dbReference type="Proteomes" id="UP000035680">
    <property type="component" value="Unassembled WGS sequence"/>
</dbReference>
<dbReference type="GO" id="GO:0004622">
    <property type="term" value="F:phosphatidylcholine lysophospholipase activity"/>
    <property type="evidence" value="ECO:0007669"/>
    <property type="project" value="TreeGrafter"/>
</dbReference>
<reference evidence="3" key="2">
    <citation type="submission" date="2015-08" db="UniProtKB">
        <authorList>
            <consortium name="WormBaseParasite"/>
        </authorList>
    </citation>
    <scope>IDENTIFICATION</scope>
</reference>
<dbReference type="GO" id="GO:0052651">
    <property type="term" value="P:monoacylglycerol catabolic process"/>
    <property type="evidence" value="ECO:0007669"/>
    <property type="project" value="TreeGrafter"/>
</dbReference>
<dbReference type="InterPro" id="IPR029058">
    <property type="entry name" value="AB_hydrolase_fold"/>
</dbReference>
<dbReference type="PANTHER" id="PTHR12277:SF194">
    <property type="entry name" value="FI04476P"/>
    <property type="match status" value="1"/>
</dbReference>